<evidence type="ECO:0000256" key="3">
    <source>
        <dbReference type="ARBA" id="ARBA00022723"/>
    </source>
</evidence>
<evidence type="ECO:0000313" key="10">
    <source>
        <dbReference type="Proteomes" id="UP001595384"/>
    </source>
</evidence>
<dbReference type="Proteomes" id="UP001595384">
    <property type="component" value="Unassembled WGS sequence"/>
</dbReference>
<keyword evidence="7" id="KW-0812">Transmembrane</keyword>
<keyword evidence="4 7" id="KW-0732">Signal</keyword>
<evidence type="ECO:0000256" key="7">
    <source>
        <dbReference type="RuleBase" id="RU364112"/>
    </source>
</evidence>
<accession>A0ABV7CDP7</accession>
<sequence length="160" mass="18046">MKAYFLLAWLLTLFSLSASAAIDVYQFDSPAHEKQFQELSHTLRCPKCQNNSIADSNAALAKDLRYKVYAMTKAGKSKQEIVNYMVARYGEFITYNPPVTTGTIMLWGGPILVVFCGVIFLVVRARRSPQADSPEFNDEAHQAYVDTLIRNAENDKELNK</sequence>
<keyword evidence="10" id="KW-1185">Reference proteome</keyword>
<keyword evidence="2 7" id="KW-0349">Heme</keyword>
<dbReference type="PANTHER" id="PTHR47870:SF1">
    <property type="entry name" value="CYTOCHROME C-TYPE BIOGENESIS PROTEIN CCMH"/>
    <property type="match status" value="1"/>
</dbReference>
<keyword evidence="7" id="KW-1133">Transmembrane helix</keyword>
<feature type="chain" id="PRO_5044958967" description="Cytochrome c-type biogenesis protein" evidence="7">
    <location>
        <begin position="21"/>
        <end position="160"/>
    </location>
</feature>
<dbReference type="Gene3D" id="1.10.8.640">
    <property type="entry name" value="Cytochrome C biogenesis protein"/>
    <property type="match status" value="1"/>
</dbReference>
<evidence type="ECO:0000313" key="9">
    <source>
        <dbReference type="EMBL" id="MFC3025526.1"/>
    </source>
</evidence>
<evidence type="ECO:0000256" key="4">
    <source>
        <dbReference type="ARBA" id="ARBA00022729"/>
    </source>
</evidence>
<organism evidence="9 10">
    <name type="scientific">Vibrio zhugei</name>
    <dbReference type="NCBI Taxonomy" id="2479546"/>
    <lineage>
        <taxon>Bacteria</taxon>
        <taxon>Pseudomonadati</taxon>
        <taxon>Pseudomonadota</taxon>
        <taxon>Gammaproteobacteria</taxon>
        <taxon>Vibrionales</taxon>
        <taxon>Vibrionaceae</taxon>
        <taxon>Vibrio</taxon>
    </lineage>
</organism>
<evidence type="ECO:0000256" key="5">
    <source>
        <dbReference type="ARBA" id="ARBA00022748"/>
    </source>
</evidence>
<dbReference type="RefSeq" id="WP_123015713.1">
    <property type="nucleotide sequence ID" value="NZ_AP024911.1"/>
</dbReference>
<comment type="similarity">
    <text evidence="1 7">Belongs to the CcmH/CycL/Ccl2/NrfF family.</text>
</comment>
<keyword evidence="5" id="KW-0201">Cytochrome c-type biogenesis</keyword>
<evidence type="ECO:0000256" key="1">
    <source>
        <dbReference type="ARBA" id="ARBA00010342"/>
    </source>
</evidence>
<dbReference type="InterPro" id="IPR051263">
    <property type="entry name" value="C-type_cytochrome_biogenesis"/>
</dbReference>
<feature type="domain" description="CcmH/CycL/Ccl2/NrfF N-terminal" evidence="8">
    <location>
        <begin position="10"/>
        <end position="142"/>
    </location>
</feature>
<dbReference type="PANTHER" id="PTHR47870">
    <property type="entry name" value="CYTOCHROME C-TYPE BIOGENESIS PROTEIN CCMH"/>
    <property type="match status" value="1"/>
</dbReference>
<keyword evidence="3 7" id="KW-0479">Metal-binding</keyword>
<protein>
    <recommendedName>
        <fullName evidence="7">Cytochrome c-type biogenesis protein</fullName>
    </recommendedName>
</protein>
<dbReference type="EMBL" id="JBHRSE010000122">
    <property type="protein sequence ID" value="MFC3025526.1"/>
    <property type="molecule type" value="Genomic_DNA"/>
</dbReference>
<evidence type="ECO:0000256" key="6">
    <source>
        <dbReference type="ARBA" id="ARBA00023004"/>
    </source>
</evidence>
<dbReference type="Pfam" id="PF03918">
    <property type="entry name" value="CcmH"/>
    <property type="match status" value="1"/>
</dbReference>
<evidence type="ECO:0000259" key="8">
    <source>
        <dbReference type="Pfam" id="PF03918"/>
    </source>
</evidence>
<name>A0ABV7CDP7_9VIBR</name>
<dbReference type="InterPro" id="IPR005616">
    <property type="entry name" value="CcmH/CycL/Ccl2/NrfF_N"/>
</dbReference>
<reference evidence="10" key="1">
    <citation type="journal article" date="2019" name="Int. J. Syst. Evol. Microbiol.">
        <title>The Global Catalogue of Microorganisms (GCM) 10K type strain sequencing project: providing services to taxonomists for standard genome sequencing and annotation.</title>
        <authorList>
            <consortium name="The Broad Institute Genomics Platform"/>
            <consortium name="The Broad Institute Genome Sequencing Center for Infectious Disease"/>
            <person name="Wu L."/>
            <person name="Ma J."/>
        </authorList>
    </citation>
    <scope>NUCLEOTIDE SEQUENCE [LARGE SCALE GENOMIC DNA]</scope>
    <source>
        <strain evidence="10">KCTC 62784</strain>
    </source>
</reference>
<dbReference type="InterPro" id="IPR038297">
    <property type="entry name" value="CcmH/CycL/NrfF/Ccl2_sf"/>
</dbReference>
<comment type="caution">
    <text evidence="9">The sequence shown here is derived from an EMBL/GenBank/DDBJ whole genome shotgun (WGS) entry which is preliminary data.</text>
</comment>
<dbReference type="CDD" id="cd16378">
    <property type="entry name" value="CcmH_N"/>
    <property type="match status" value="1"/>
</dbReference>
<comment type="function">
    <text evidence="7">Possible subunit of a heme lyase.</text>
</comment>
<feature type="signal peptide" evidence="7">
    <location>
        <begin position="1"/>
        <end position="20"/>
    </location>
</feature>
<gene>
    <name evidence="9" type="ORF">ACFODT_17135</name>
</gene>
<proteinExistence type="inferred from homology"/>
<feature type="transmembrane region" description="Helical" evidence="7">
    <location>
        <begin position="104"/>
        <end position="123"/>
    </location>
</feature>
<keyword evidence="7" id="KW-0472">Membrane</keyword>
<keyword evidence="6 7" id="KW-0408">Iron</keyword>
<evidence type="ECO:0000256" key="2">
    <source>
        <dbReference type="ARBA" id="ARBA00022617"/>
    </source>
</evidence>